<evidence type="ECO:0000313" key="5">
    <source>
        <dbReference type="Proteomes" id="UP000031307"/>
    </source>
</evidence>
<dbReference type="PANTHER" id="PTHR46550:SF1">
    <property type="entry name" value="F-BOX PROTEIN 3"/>
    <property type="match status" value="1"/>
</dbReference>
<proteinExistence type="predicted"/>
<reference evidence="4 5" key="1">
    <citation type="journal article" date="2014" name="Mol. Biol. Evol.">
        <title>Massive expansion of Ubiquitination-related gene families within the Chlamydiae.</title>
        <authorList>
            <person name="Domman D."/>
            <person name="Collingro A."/>
            <person name="Lagkouvardos I."/>
            <person name="Gehre L."/>
            <person name="Weinmaier T."/>
            <person name="Rattei T."/>
            <person name="Subtil A."/>
            <person name="Horn M."/>
        </authorList>
    </citation>
    <scope>NUCLEOTIDE SEQUENCE [LARGE SCALE GENOMIC DNA]</scope>
    <source>
        <strain evidence="4 5">OEW1</strain>
    </source>
</reference>
<dbReference type="Proteomes" id="UP000031307">
    <property type="component" value="Unassembled WGS sequence"/>
</dbReference>
<dbReference type="RefSeq" id="WP_013924526.1">
    <property type="nucleotide sequence ID" value="NZ_JSAM01000013.1"/>
</dbReference>
<sequence length="426" mass="48568">MEINDLSPFAPAHLLALPHEITLKILQYLNPKELIMVSLVCKLLKCLSSDDTQWKKLCRQDHYYKKFDLPVSCLSWKESYVFKSVCKKHLHDVLKSRTHPNIHTLSLDSPIRRVFLNKNEFFCSLSLNNFQQIDLSGKILRTIPSPLHLKYFDQAIVANKCFLTVCQIGKDADEAEIRSVCNLDLETGQLRQTYSLQSYVNVSHSIPSMTTLAADESSVALLLGSSDLTHSEICIWDIRQTAAPRFHFKLPSQVSQFQIEDNHLAVAYKMHTDETCSVWDLRKAIDVPFEKLSQNNLLAELCYEEGGFSIFPKCMAMDQGNLVVSYKNGEIFEWDILKGSIIDKPARVFPLTGSRGLKIDGSIIVCHYRSGLLRFIDRHSFDIIGFITIEEGKDKAFDFLNGVLVHQNEANVLKVYDFRSSNILNI</sequence>
<feature type="domain" description="F-box" evidence="3">
    <location>
        <begin position="11"/>
        <end position="57"/>
    </location>
</feature>
<dbReference type="InterPro" id="IPR052121">
    <property type="entry name" value="F-box_SCF_Substrate_Recog"/>
</dbReference>
<dbReference type="InterPro" id="IPR015943">
    <property type="entry name" value="WD40/YVTN_repeat-like_dom_sf"/>
</dbReference>
<dbReference type="InterPro" id="IPR036322">
    <property type="entry name" value="WD40_repeat_dom_sf"/>
</dbReference>
<keyword evidence="2" id="KW-0833">Ubl conjugation pathway</keyword>
<organism evidence="4 5">
    <name type="scientific">Parachlamydia acanthamoebae</name>
    <dbReference type="NCBI Taxonomy" id="83552"/>
    <lineage>
        <taxon>Bacteria</taxon>
        <taxon>Pseudomonadati</taxon>
        <taxon>Chlamydiota</taxon>
        <taxon>Chlamydiia</taxon>
        <taxon>Parachlamydiales</taxon>
        <taxon>Parachlamydiaceae</taxon>
        <taxon>Parachlamydia</taxon>
    </lineage>
</organism>
<dbReference type="Gene3D" id="2.130.10.10">
    <property type="entry name" value="YVTN repeat-like/Quinoprotein amine dehydrogenase"/>
    <property type="match status" value="1"/>
</dbReference>
<accession>A0A0C1ER27</accession>
<dbReference type="SMART" id="SM00256">
    <property type="entry name" value="FBOX"/>
    <property type="match status" value="1"/>
</dbReference>
<dbReference type="InterPro" id="IPR036047">
    <property type="entry name" value="F-box-like_dom_sf"/>
</dbReference>
<dbReference type="SUPFAM" id="SSF81383">
    <property type="entry name" value="F-box domain"/>
    <property type="match status" value="1"/>
</dbReference>
<dbReference type="PATRIC" id="fig|83552.4.peg.173"/>
<evidence type="ECO:0000256" key="1">
    <source>
        <dbReference type="ARBA" id="ARBA00004906"/>
    </source>
</evidence>
<comment type="pathway">
    <text evidence="1">Protein modification; protein ubiquitination.</text>
</comment>
<evidence type="ECO:0000313" key="4">
    <source>
        <dbReference type="EMBL" id="KIA78574.1"/>
    </source>
</evidence>
<dbReference type="InterPro" id="IPR001810">
    <property type="entry name" value="F-box_dom"/>
</dbReference>
<dbReference type="GO" id="GO:0005737">
    <property type="term" value="C:cytoplasm"/>
    <property type="evidence" value="ECO:0007669"/>
    <property type="project" value="TreeGrafter"/>
</dbReference>
<dbReference type="EMBL" id="JSAM01000013">
    <property type="protein sequence ID" value="KIA78574.1"/>
    <property type="molecule type" value="Genomic_DNA"/>
</dbReference>
<dbReference type="AlphaFoldDB" id="A0A0C1ER27"/>
<comment type="caution">
    <text evidence="4">The sequence shown here is derived from an EMBL/GenBank/DDBJ whole genome shotgun (WGS) entry which is preliminary data.</text>
</comment>
<dbReference type="SUPFAM" id="SSF50978">
    <property type="entry name" value="WD40 repeat-like"/>
    <property type="match status" value="1"/>
</dbReference>
<gene>
    <name evidence="4" type="ORF">DB43_DS00010</name>
</gene>
<dbReference type="PROSITE" id="PS50181">
    <property type="entry name" value="FBOX"/>
    <property type="match status" value="1"/>
</dbReference>
<evidence type="ECO:0000256" key="2">
    <source>
        <dbReference type="ARBA" id="ARBA00022786"/>
    </source>
</evidence>
<dbReference type="PANTHER" id="PTHR46550">
    <property type="entry name" value="F-BOX ONLY PROTEIN 3"/>
    <property type="match status" value="1"/>
</dbReference>
<protein>
    <recommendedName>
        <fullName evidence="3">F-box domain-containing protein</fullName>
    </recommendedName>
</protein>
<name>A0A0C1ER27_9BACT</name>
<dbReference type="Gene3D" id="1.20.1280.50">
    <property type="match status" value="1"/>
</dbReference>
<dbReference type="Pfam" id="PF12937">
    <property type="entry name" value="F-box-like"/>
    <property type="match status" value="1"/>
</dbReference>
<evidence type="ECO:0000259" key="3">
    <source>
        <dbReference type="PROSITE" id="PS50181"/>
    </source>
</evidence>